<evidence type="ECO:0000313" key="11">
    <source>
        <dbReference type="EMBL" id="PWJ95312.1"/>
    </source>
</evidence>
<feature type="transmembrane region" description="Helical" evidence="10">
    <location>
        <begin position="56"/>
        <end position="82"/>
    </location>
</feature>
<dbReference type="GO" id="GO:0005886">
    <property type="term" value="C:plasma membrane"/>
    <property type="evidence" value="ECO:0007669"/>
    <property type="project" value="UniProtKB-SubCell"/>
</dbReference>
<dbReference type="InterPro" id="IPR002528">
    <property type="entry name" value="MATE_fam"/>
</dbReference>
<dbReference type="AlphaFoldDB" id="A0AA45C7B8"/>
<accession>A0AA45C7B8</accession>
<keyword evidence="7 10" id="KW-1133">Transmembrane helix</keyword>
<feature type="transmembrane region" description="Helical" evidence="10">
    <location>
        <begin position="272"/>
        <end position="295"/>
    </location>
</feature>
<evidence type="ECO:0000256" key="4">
    <source>
        <dbReference type="ARBA" id="ARBA00022448"/>
    </source>
</evidence>
<dbReference type="Pfam" id="PF01554">
    <property type="entry name" value="MatE"/>
    <property type="match status" value="2"/>
</dbReference>
<dbReference type="PANTHER" id="PTHR43823:SF3">
    <property type="entry name" value="MULTIDRUG EXPORT PROTEIN MEPA"/>
    <property type="match status" value="1"/>
</dbReference>
<evidence type="ECO:0000256" key="8">
    <source>
        <dbReference type="ARBA" id="ARBA00023136"/>
    </source>
</evidence>
<feature type="transmembrane region" description="Helical" evidence="10">
    <location>
        <begin position="94"/>
        <end position="116"/>
    </location>
</feature>
<dbReference type="GO" id="GO:0046677">
    <property type="term" value="P:response to antibiotic"/>
    <property type="evidence" value="ECO:0007669"/>
    <property type="project" value="UniProtKB-KW"/>
</dbReference>
<dbReference type="PANTHER" id="PTHR43823">
    <property type="entry name" value="SPORULATION PROTEIN YKVU"/>
    <property type="match status" value="1"/>
</dbReference>
<comment type="similarity">
    <text evidence="2">Belongs to the multi antimicrobial extrusion (MATE) (TC 2.A.66.1) family. MepA subfamily.</text>
</comment>
<organism evidence="11 12">
    <name type="scientific">Oceanotoga teriensis</name>
    <dbReference type="NCBI Taxonomy" id="515440"/>
    <lineage>
        <taxon>Bacteria</taxon>
        <taxon>Thermotogati</taxon>
        <taxon>Thermotogota</taxon>
        <taxon>Thermotogae</taxon>
        <taxon>Petrotogales</taxon>
        <taxon>Petrotogaceae</taxon>
        <taxon>Oceanotoga</taxon>
    </lineage>
</organism>
<keyword evidence="9" id="KW-0046">Antibiotic resistance</keyword>
<name>A0AA45C7B8_9BACT</name>
<feature type="transmembrane region" description="Helical" evidence="10">
    <location>
        <begin position="194"/>
        <end position="215"/>
    </location>
</feature>
<dbReference type="Proteomes" id="UP000245921">
    <property type="component" value="Unassembled WGS sequence"/>
</dbReference>
<keyword evidence="6 10" id="KW-0812">Transmembrane</keyword>
<proteinExistence type="inferred from homology"/>
<evidence type="ECO:0000313" key="12">
    <source>
        <dbReference type="Proteomes" id="UP000245921"/>
    </source>
</evidence>
<keyword evidence="12" id="KW-1185">Reference proteome</keyword>
<feature type="transmembrane region" description="Helical" evidence="10">
    <location>
        <begin position="12"/>
        <end position="36"/>
    </location>
</feature>
<keyword evidence="4" id="KW-0813">Transport</keyword>
<comment type="caution">
    <text evidence="11">The sequence shown here is derived from an EMBL/GenBank/DDBJ whole genome shotgun (WGS) entry which is preliminary data.</text>
</comment>
<dbReference type="InterPro" id="IPR051327">
    <property type="entry name" value="MATE_MepA_subfamily"/>
</dbReference>
<evidence type="ECO:0000256" key="1">
    <source>
        <dbReference type="ARBA" id="ARBA00004651"/>
    </source>
</evidence>
<evidence type="ECO:0000256" key="5">
    <source>
        <dbReference type="ARBA" id="ARBA00022475"/>
    </source>
</evidence>
<gene>
    <name evidence="11" type="ORF">C7380_106120</name>
</gene>
<feature type="transmembrane region" description="Helical" evidence="10">
    <location>
        <begin position="360"/>
        <end position="381"/>
    </location>
</feature>
<feature type="transmembrane region" description="Helical" evidence="10">
    <location>
        <begin position="316"/>
        <end position="335"/>
    </location>
</feature>
<dbReference type="InterPro" id="IPR048279">
    <property type="entry name" value="MdtK-like"/>
</dbReference>
<evidence type="ECO:0000256" key="2">
    <source>
        <dbReference type="ARBA" id="ARBA00008417"/>
    </source>
</evidence>
<evidence type="ECO:0000256" key="7">
    <source>
        <dbReference type="ARBA" id="ARBA00022989"/>
    </source>
</evidence>
<feature type="transmembrane region" description="Helical" evidence="10">
    <location>
        <begin position="136"/>
        <end position="153"/>
    </location>
</feature>
<feature type="transmembrane region" description="Helical" evidence="10">
    <location>
        <begin position="165"/>
        <end position="188"/>
    </location>
</feature>
<evidence type="ECO:0000256" key="9">
    <source>
        <dbReference type="ARBA" id="ARBA00023251"/>
    </source>
</evidence>
<dbReference type="GO" id="GO:0042910">
    <property type="term" value="F:xenobiotic transmembrane transporter activity"/>
    <property type="evidence" value="ECO:0007669"/>
    <property type="project" value="InterPro"/>
</dbReference>
<feature type="transmembrane region" description="Helical" evidence="10">
    <location>
        <begin position="388"/>
        <end position="409"/>
    </location>
</feature>
<dbReference type="RefSeq" id="WP_109604558.1">
    <property type="nucleotide sequence ID" value="NZ_JAMHJO010000021.1"/>
</dbReference>
<reference evidence="11 12" key="1">
    <citation type="submission" date="2018-05" db="EMBL/GenBank/DDBJ databases">
        <title>Genomic Encyclopedia of Type Strains, Phase IV (KMG-IV): sequencing the most valuable type-strain genomes for metagenomic binning, comparative biology and taxonomic classification.</title>
        <authorList>
            <person name="Goeker M."/>
        </authorList>
    </citation>
    <scope>NUCLEOTIDE SEQUENCE [LARGE SCALE GENOMIC DNA]</scope>
    <source>
        <strain evidence="11 12">DSM 24906</strain>
    </source>
</reference>
<dbReference type="NCBIfam" id="TIGR00797">
    <property type="entry name" value="matE"/>
    <property type="match status" value="1"/>
</dbReference>
<protein>
    <recommendedName>
        <fullName evidence="3">Multidrug export protein MepA</fullName>
    </recommendedName>
</protein>
<keyword evidence="5" id="KW-1003">Cell membrane</keyword>
<sequence>MNSKVDMGRMDIKYLFFKFATPAVISSIIMSLYTIIDGIFIGRGVGSVGLAAVNLAMPFIFFISAFSIMVTIGGGTFIGVSLGQKNKENANNAFSVSFFILVIFSILITIFTNLFLNKITLFLKADEITFEHLKNYLKILSYFSFAFSITYLLELSIRSQGYPIFAMIFTSTGAIFNIFLDYILVIKYNLGTYGAAWATGISQFIPFIVFFIFIISKKSIIKFKIPKFQKNMIIKIFYNGSSEFLSQISVGITTFLYNWVLIKNLGNIGVSAYSIISYISVFIISFIMGISSGIAPIISYNYGGKNIKRIKKLMKYAVITGFMIGIISLIVVLLFSEQITKLFITNNVELLKITSEANKVYSIGFVLMGFNIIASSFFTAITDAKTSILISSLRTLILFIINLLILPIIIGYWGLWLVVPITETFTFFYSTYKYKKFKLKYEN</sequence>
<keyword evidence="8 10" id="KW-0472">Membrane</keyword>
<dbReference type="GO" id="GO:0015297">
    <property type="term" value="F:antiporter activity"/>
    <property type="evidence" value="ECO:0007669"/>
    <property type="project" value="InterPro"/>
</dbReference>
<dbReference type="CDD" id="cd13143">
    <property type="entry name" value="MATE_MepA_like"/>
    <property type="match status" value="1"/>
</dbReference>
<dbReference type="InterPro" id="IPR045070">
    <property type="entry name" value="MATE_MepA-like"/>
</dbReference>
<dbReference type="EMBL" id="QGGI01000006">
    <property type="protein sequence ID" value="PWJ95312.1"/>
    <property type="molecule type" value="Genomic_DNA"/>
</dbReference>
<feature type="transmembrane region" description="Helical" evidence="10">
    <location>
        <begin position="236"/>
        <end position="260"/>
    </location>
</feature>
<comment type="subcellular location">
    <subcellularLocation>
        <location evidence="1">Cell membrane</location>
        <topology evidence="1">Multi-pass membrane protein</topology>
    </subcellularLocation>
</comment>
<evidence type="ECO:0000256" key="10">
    <source>
        <dbReference type="SAM" id="Phobius"/>
    </source>
</evidence>
<dbReference type="PIRSF" id="PIRSF006603">
    <property type="entry name" value="DinF"/>
    <property type="match status" value="1"/>
</dbReference>
<evidence type="ECO:0000256" key="3">
    <source>
        <dbReference type="ARBA" id="ARBA00022106"/>
    </source>
</evidence>
<evidence type="ECO:0000256" key="6">
    <source>
        <dbReference type="ARBA" id="ARBA00022692"/>
    </source>
</evidence>